<feature type="transmembrane region" description="Helical" evidence="1">
    <location>
        <begin position="20"/>
        <end position="39"/>
    </location>
</feature>
<dbReference type="Proteomes" id="UP001497453">
    <property type="component" value="Chromosome 1"/>
</dbReference>
<evidence type="ECO:0000313" key="3">
    <source>
        <dbReference type="EMBL" id="CAL1697049.1"/>
    </source>
</evidence>
<dbReference type="PANTHER" id="PTHR37019">
    <property type="entry name" value="CHROMOSOME 1, WHOLE GENOME SHOTGUN SEQUENCE"/>
    <property type="match status" value="1"/>
</dbReference>
<dbReference type="EMBL" id="OZ037944">
    <property type="protein sequence ID" value="CAL1697049.1"/>
    <property type="molecule type" value="Genomic_DNA"/>
</dbReference>
<name>A0ABP1CQW6_9APHY</name>
<feature type="transmembrane region" description="Helical" evidence="1">
    <location>
        <begin position="101"/>
        <end position="123"/>
    </location>
</feature>
<keyword evidence="4" id="KW-1185">Reference proteome</keyword>
<proteinExistence type="predicted"/>
<feature type="domain" description="DUF7704" evidence="2">
    <location>
        <begin position="8"/>
        <end position="161"/>
    </location>
</feature>
<keyword evidence="1" id="KW-0812">Transmembrane</keyword>
<reference evidence="4" key="1">
    <citation type="submission" date="2024-04" db="EMBL/GenBank/DDBJ databases">
        <authorList>
            <person name="Shaw F."/>
            <person name="Minotto A."/>
        </authorList>
    </citation>
    <scope>NUCLEOTIDE SEQUENCE [LARGE SCALE GENOMIC DNA]</scope>
</reference>
<evidence type="ECO:0000259" key="2">
    <source>
        <dbReference type="Pfam" id="PF24803"/>
    </source>
</evidence>
<evidence type="ECO:0000256" key="1">
    <source>
        <dbReference type="SAM" id="Phobius"/>
    </source>
</evidence>
<dbReference type="InterPro" id="IPR056121">
    <property type="entry name" value="DUF7704"/>
</dbReference>
<dbReference type="PANTHER" id="PTHR37019:SF2">
    <property type="entry name" value="EXPERA DOMAIN-CONTAINING PROTEIN"/>
    <property type="match status" value="1"/>
</dbReference>
<sequence length="177" mass="19528">MTDYPAVTGFYRLLFLYLEPFSTVLPAVIIWGVPGAAWFHHELVPDGTPPSEAFMDARTTMAVWQLGNCKSCYFLLGLLEGLGLRAVRDALPDNPVAQERIAGATFTAMAIADVTHIIASWLALPASLQYNPSAWNGTTHGNITFVVFLLATRLAWFAGVGRQRYYYGQPSKISKKE</sequence>
<protein>
    <recommendedName>
        <fullName evidence="2">DUF7704 domain-containing protein</fullName>
    </recommendedName>
</protein>
<keyword evidence="1" id="KW-0472">Membrane</keyword>
<feature type="transmembrane region" description="Helical" evidence="1">
    <location>
        <begin position="143"/>
        <end position="161"/>
    </location>
</feature>
<evidence type="ECO:0000313" key="4">
    <source>
        <dbReference type="Proteomes" id="UP001497453"/>
    </source>
</evidence>
<accession>A0ABP1CQW6</accession>
<dbReference type="Pfam" id="PF24803">
    <property type="entry name" value="DUF7704"/>
    <property type="match status" value="1"/>
</dbReference>
<keyword evidence="1" id="KW-1133">Transmembrane helix</keyword>
<organism evidence="3 4">
    <name type="scientific">Somion occarium</name>
    <dbReference type="NCBI Taxonomy" id="3059160"/>
    <lineage>
        <taxon>Eukaryota</taxon>
        <taxon>Fungi</taxon>
        <taxon>Dikarya</taxon>
        <taxon>Basidiomycota</taxon>
        <taxon>Agaricomycotina</taxon>
        <taxon>Agaricomycetes</taxon>
        <taxon>Polyporales</taxon>
        <taxon>Cerrenaceae</taxon>
        <taxon>Somion</taxon>
    </lineage>
</organism>
<gene>
    <name evidence="3" type="ORF">GFSPODELE1_LOCUS1457</name>
</gene>